<feature type="compositionally biased region" description="Basic and acidic residues" evidence="1">
    <location>
        <begin position="192"/>
        <end position="204"/>
    </location>
</feature>
<dbReference type="AlphaFoldDB" id="A0AA41SD22"/>
<feature type="compositionally biased region" description="Basic residues" evidence="1">
    <location>
        <begin position="253"/>
        <end position="268"/>
    </location>
</feature>
<keyword evidence="3" id="KW-1185">Reference proteome</keyword>
<feature type="compositionally biased region" description="Basic and acidic residues" evidence="1">
    <location>
        <begin position="213"/>
        <end position="224"/>
    </location>
</feature>
<dbReference type="EMBL" id="JAJJMA010108346">
    <property type="protein sequence ID" value="MCL7031063.1"/>
    <property type="molecule type" value="Genomic_DNA"/>
</dbReference>
<feature type="compositionally biased region" description="Polar residues" evidence="1">
    <location>
        <begin position="306"/>
        <end position="316"/>
    </location>
</feature>
<evidence type="ECO:0000313" key="2">
    <source>
        <dbReference type="EMBL" id="MCL7031063.1"/>
    </source>
</evidence>
<accession>A0AA41SD22</accession>
<dbReference type="Proteomes" id="UP001177140">
    <property type="component" value="Unassembled WGS sequence"/>
</dbReference>
<feature type="region of interest" description="Disordered" evidence="1">
    <location>
        <begin position="348"/>
        <end position="413"/>
    </location>
</feature>
<feature type="compositionally biased region" description="Basic residues" evidence="1">
    <location>
        <begin position="278"/>
        <end position="295"/>
    </location>
</feature>
<sequence>MELNNMASESASQSQSGLNNSAPLCVVPSLSLPDMDLESNAYNSLALQQYQFEQLLVNQLTLTQQQADSLAERTKAAAERSAASAAEISTLLKDEKINVLEVNYVEQQVEALAISIQAAAERAAAHAADISRLLNDGNCDVPKVKNVELKPKREEPELKPHSRTPSSPTSLISKSISPLRPRPITPNKPRNGVREDYSQRDRRSQSHRRRHVDRAIDRDSHDRYTSSISRRSPSARKRSTRHRHDDSFSPQRSRSRSRSPTRRHRKPSRVHDDSRFPQRSRSRSRSPRLRHRKPSRVQDTHDISGRTLSPTPSTRSVLMHESKVNNNANNKADNTTLNLDVNCREVEDKPSRKSLWSRLSYPSRSHSTTDNSGKLSTHVNVPGHPRDSGDSRTYPSPESVKPMNDRKADSSSLVMVLDGAEEIEEGELIQSPKP</sequence>
<evidence type="ECO:0000256" key="1">
    <source>
        <dbReference type="SAM" id="MobiDB-lite"/>
    </source>
</evidence>
<comment type="caution">
    <text evidence="2">The sequence shown here is derived from an EMBL/GenBank/DDBJ whole genome shotgun (WGS) entry which is preliminary data.</text>
</comment>
<protein>
    <submittedName>
        <fullName evidence="2">Uncharacterized protein</fullName>
    </submittedName>
</protein>
<gene>
    <name evidence="2" type="ORF">MKW94_004467</name>
</gene>
<evidence type="ECO:0000313" key="3">
    <source>
        <dbReference type="Proteomes" id="UP001177140"/>
    </source>
</evidence>
<feature type="region of interest" description="Disordered" evidence="1">
    <location>
        <begin position="146"/>
        <end position="317"/>
    </location>
</feature>
<reference evidence="2" key="1">
    <citation type="submission" date="2022-03" db="EMBL/GenBank/DDBJ databases">
        <title>A functionally conserved STORR gene fusion in Papaver species that diverged 16.8 million years ago.</title>
        <authorList>
            <person name="Catania T."/>
        </authorList>
    </citation>
    <scope>NUCLEOTIDE SEQUENCE</scope>
    <source>
        <strain evidence="2">S-191538</strain>
    </source>
</reference>
<feature type="compositionally biased region" description="Basic residues" evidence="1">
    <location>
        <begin position="233"/>
        <end position="242"/>
    </location>
</feature>
<name>A0AA41SD22_PAPNU</name>
<organism evidence="2 3">
    <name type="scientific">Papaver nudicaule</name>
    <name type="common">Iceland poppy</name>
    <dbReference type="NCBI Taxonomy" id="74823"/>
    <lineage>
        <taxon>Eukaryota</taxon>
        <taxon>Viridiplantae</taxon>
        <taxon>Streptophyta</taxon>
        <taxon>Embryophyta</taxon>
        <taxon>Tracheophyta</taxon>
        <taxon>Spermatophyta</taxon>
        <taxon>Magnoliopsida</taxon>
        <taxon>Ranunculales</taxon>
        <taxon>Papaveraceae</taxon>
        <taxon>Papaveroideae</taxon>
        <taxon>Papaver</taxon>
    </lineage>
</organism>
<feature type="compositionally biased region" description="Basic and acidic residues" evidence="1">
    <location>
        <begin position="146"/>
        <end position="160"/>
    </location>
</feature>
<feature type="compositionally biased region" description="Polar residues" evidence="1">
    <location>
        <begin position="360"/>
        <end position="379"/>
    </location>
</feature>
<proteinExistence type="predicted"/>
<feature type="compositionally biased region" description="Low complexity" evidence="1">
    <location>
        <begin position="164"/>
        <end position="179"/>
    </location>
</feature>